<dbReference type="Pfam" id="PF05971">
    <property type="entry name" value="Methyltransf_10"/>
    <property type="match status" value="1"/>
</dbReference>
<dbReference type="PANTHER" id="PTHR13393:SF0">
    <property type="entry name" value="RNA N6-ADENOSINE-METHYLTRANSFERASE METTL16"/>
    <property type="match status" value="1"/>
</dbReference>
<evidence type="ECO:0000313" key="8">
    <source>
        <dbReference type="EMBL" id="AMF96558.1"/>
    </source>
</evidence>
<dbReference type="Proteomes" id="UP000067422">
    <property type="component" value="Chromosome 1"/>
</dbReference>
<evidence type="ECO:0000256" key="3">
    <source>
        <dbReference type="ARBA" id="ARBA00022603"/>
    </source>
</evidence>
<dbReference type="SUPFAM" id="SSF53335">
    <property type="entry name" value="S-adenosyl-L-methionine-dependent methyltransferases"/>
    <property type="match status" value="1"/>
</dbReference>
<dbReference type="RefSeq" id="WP_061065101.1">
    <property type="nucleotide sequence ID" value="NZ_CP014038.2"/>
</dbReference>
<name>A0ABN4KU02_VIBHA</name>
<keyword evidence="9" id="KW-1185">Reference proteome</keyword>
<evidence type="ECO:0000256" key="6">
    <source>
        <dbReference type="HAMAP-Rule" id="MF_01848"/>
    </source>
</evidence>
<evidence type="ECO:0000313" key="9">
    <source>
        <dbReference type="Proteomes" id="UP000067422"/>
    </source>
</evidence>
<dbReference type="CDD" id="cd02440">
    <property type="entry name" value="AdoMet_MTases"/>
    <property type="match status" value="1"/>
</dbReference>
<dbReference type="InterPro" id="IPR010286">
    <property type="entry name" value="METTL16/RlmF"/>
</dbReference>
<evidence type="ECO:0000256" key="7">
    <source>
        <dbReference type="SAM" id="MobiDB-lite"/>
    </source>
</evidence>
<organism evidence="8 9">
    <name type="scientific">Vibrio harveyi</name>
    <name type="common">Beneckea harveyi</name>
    <dbReference type="NCBI Taxonomy" id="669"/>
    <lineage>
        <taxon>Bacteria</taxon>
        <taxon>Pseudomonadati</taxon>
        <taxon>Pseudomonadota</taxon>
        <taxon>Gammaproteobacteria</taxon>
        <taxon>Vibrionales</taxon>
        <taxon>Vibrionaceae</taxon>
        <taxon>Vibrio</taxon>
    </lineage>
</organism>
<feature type="region of interest" description="Disordered" evidence="7">
    <location>
        <begin position="1"/>
        <end position="53"/>
    </location>
</feature>
<sequence length="391" mass="43642">MKTNNHNAKQAQPKTAKSKPSKEVTKIKPKRVKNKPTAKAASAAKSTGLKTNAANKSSDVEVIKTAKSGLHEHNAHRGRYDFKKLITAEPQLKSFVIKNPKGEDSINFSDPKAVKMLNKALLAAHYDIEYWDIPDTYLCPPIPGRADYVHRVAELLDSEVKGKYAHHKVRALDVGVGANCIYPIVGVTQYGWHYTGSDVDATSIESARAITERNASLNGKIELVQQTSESNIYRGIIQPNDRYDITTCNPPFHRSAEEAAMGSQRKLDNLKANQRKKGVKVQANQAKTPQVKANKPTLNFGGQNAELWCEGGEAAFIRKMANESQAFSAQVLWFTTLISKKDNVRPMRKQLEKLGVKAIRIVEMSQGQKVSRFIAWSYMDKSQRKAWIELK</sequence>
<feature type="compositionally biased region" description="Polar residues" evidence="7">
    <location>
        <begin position="1"/>
        <end position="15"/>
    </location>
</feature>
<gene>
    <name evidence="6" type="primary">rlmF</name>
    <name evidence="8" type="ORF">AL538_01830</name>
</gene>
<proteinExistence type="inferred from homology"/>
<protein>
    <recommendedName>
        <fullName evidence="6">Ribosomal RNA large subunit methyltransferase F</fullName>
        <ecNumber evidence="6">2.1.1.181</ecNumber>
    </recommendedName>
    <alternativeName>
        <fullName evidence="6">23S rRNA mA1618 methyltransferase</fullName>
    </alternativeName>
    <alternativeName>
        <fullName evidence="6">rRNA adenine N-6-methyltransferase</fullName>
    </alternativeName>
</protein>
<dbReference type="PANTHER" id="PTHR13393">
    <property type="entry name" value="SAM-DEPENDENT METHYLTRANSFERASE"/>
    <property type="match status" value="1"/>
</dbReference>
<keyword evidence="1 6" id="KW-0963">Cytoplasm</keyword>
<dbReference type="PIRSF" id="PIRSF029038">
    <property type="entry name" value="Mtase_YbiN_prd"/>
    <property type="match status" value="1"/>
</dbReference>
<evidence type="ECO:0000256" key="2">
    <source>
        <dbReference type="ARBA" id="ARBA00022552"/>
    </source>
</evidence>
<comment type="function">
    <text evidence="6">Specifically methylates the adenine in position 1618 of 23S rRNA.</text>
</comment>
<feature type="compositionally biased region" description="Basic residues" evidence="7">
    <location>
        <begin position="27"/>
        <end position="36"/>
    </location>
</feature>
<feature type="compositionally biased region" description="Low complexity" evidence="7">
    <location>
        <begin position="37"/>
        <end position="47"/>
    </location>
</feature>
<dbReference type="EMBL" id="CP014038">
    <property type="protein sequence ID" value="AMF96558.1"/>
    <property type="molecule type" value="Genomic_DNA"/>
</dbReference>
<dbReference type="EC" id="2.1.1.181" evidence="6"/>
<keyword evidence="3 6" id="KW-0489">Methyltransferase</keyword>
<comment type="similarity">
    <text evidence="6">Belongs to the methyltransferase superfamily. METTL16/RlmF family.</text>
</comment>
<keyword evidence="4 6" id="KW-0808">Transferase</keyword>
<dbReference type="HAMAP" id="MF_01848">
    <property type="entry name" value="23SrRNA_methyltr_F"/>
    <property type="match status" value="1"/>
</dbReference>
<keyword evidence="2 6" id="KW-0698">rRNA processing</keyword>
<evidence type="ECO:0000256" key="5">
    <source>
        <dbReference type="ARBA" id="ARBA00022691"/>
    </source>
</evidence>
<dbReference type="Gene3D" id="3.40.50.150">
    <property type="entry name" value="Vaccinia Virus protein VP39"/>
    <property type="match status" value="1"/>
</dbReference>
<dbReference type="InterPro" id="IPR029063">
    <property type="entry name" value="SAM-dependent_MTases_sf"/>
</dbReference>
<evidence type="ECO:0000256" key="4">
    <source>
        <dbReference type="ARBA" id="ARBA00022679"/>
    </source>
</evidence>
<comment type="catalytic activity">
    <reaction evidence="6">
        <text>adenosine(1618) in 23S rRNA + S-adenosyl-L-methionine = N(6)-methyladenosine(1618) in 23S rRNA + S-adenosyl-L-homocysteine + H(+)</text>
        <dbReference type="Rhea" id="RHEA:16497"/>
        <dbReference type="Rhea" id="RHEA-COMP:10229"/>
        <dbReference type="Rhea" id="RHEA-COMP:10231"/>
        <dbReference type="ChEBI" id="CHEBI:15378"/>
        <dbReference type="ChEBI" id="CHEBI:57856"/>
        <dbReference type="ChEBI" id="CHEBI:59789"/>
        <dbReference type="ChEBI" id="CHEBI:74411"/>
        <dbReference type="ChEBI" id="CHEBI:74449"/>
        <dbReference type="EC" id="2.1.1.181"/>
    </reaction>
</comment>
<dbReference type="NCBIfam" id="NF008725">
    <property type="entry name" value="PRK11727.1"/>
    <property type="match status" value="1"/>
</dbReference>
<reference evidence="8" key="1">
    <citation type="submission" date="2018-01" db="EMBL/GenBank/DDBJ databases">
        <title>FDA dAtabase for Regulatory Grade micrObial Sequences (FDA-ARGOS): Supporting development and validation of Infectious Disease Dx tests.</title>
        <authorList>
            <person name="Hoffmann M."/>
            <person name="Allard M."/>
            <person name="Evans P."/>
            <person name="Brown E."/>
            <person name="Tallon L."/>
            <person name="Sadzewicz L."/>
            <person name="Sengamalay N."/>
            <person name="Ott S."/>
            <person name="Godinez A."/>
            <person name="Nagaraj S."/>
            <person name="Vyas G."/>
            <person name="Aluvathingal J."/>
            <person name="Nadendla S."/>
            <person name="Geyer C."/>
            <person name="Sichtig H."/>
        </authorList>
    </citation>
    <scope>NUCLEOTIDE SEQUENCE</scope>
    <source>
        <strain evidence="8">FDAARGOS_107</strain>
    </source>
</reference>
<evidence type="ECO:0000256" key="1">
    <source>
        <dbReference type="ARBA" id="ARBA00022490"/>
    </source>
</evidence>
<keyword evidence="5 6" id="KW-0949">S-adenosyl-L-methionine</keyword>
<dbReference type="InterPro" id="IPR016909">
    <property type="entry name" value="rRNA_lsu_MeTfrase_F"/>
</dbReference>
<comment type="subcellular location">
    <subcellularLocation>
        <location evidence="6">Cytoplasm</location>
    </subcellularLocation>
</comment>
<accession>A0ABN4KU02</accession>